<evidence type="ECO:0000256" key="3">
    <source>
        <dbReference type="ARBA" id="ARBA00023163"/>
    </source>
</evidence>
<protein>
    <submittedName>
        <fullName evidence="6">GAF modulated transcriptional regulator, LuxR family</fullName>
    </submittedName>
</protein>
<evidence type="ECO:0000313" key="7">
    <source>
        <dbReference type="Proteomes" id="UP000182054"/>
    </source>
</evidence>
<dbReference type="PROSITE" id="PS50043">
    <property type="entry name" value="HTH_LUXR_2"/>
    <property type="match status" value="1"/>
</dbReference>
<evidence type="ECO:0000256" key="4">
    <source>
        <dbReference type="SAM" id="Coils"/>
    </source>
</evidence>
<reference evidence="6 7" key="1">
    <citation type="submission" date="2016-10" db="EMBL/GenBank/DDBJ databases">
        <authorList>
            <person name="de Groot N.N."/>
        </authorList>
    </citation>
    <scope>NUCLEOTIDE SEQUENCE [LARGE SCALE GENOMIC DNA]</scope>
    <source>
        <strain evidence="6 7">DSM 44908</strain>
    </source>
</reference>
<dbReference type="RefSeq" id="WP_068365470.1">
    <property type="nucleotide sequence ID" value="NZ_FOJN01000001.1"/>
</dbReference>
<dbReference type="InterPro" id="IPR036388">
    <property type="entry name" value="WH-like_DNA-bd_sf"/>
</dbReference>
<name>A0A1I0SK40_9NOCA</name>
<keyword evidence="1" id="KW-0805">Transcription regulation</keyword>
<evidence type="ECO:0000256" key="1">
    <source>
        <dbReference type="ARBA" id="ARBA00023015"/>
    </source>
</evidence>
<dbReference type="PRINTS" id="PR00038">
    <property type="entry name" value="HTHLUXR"/>
</dbReference>
<dbReference type="PANTHER" id="PTHR44688">
    <property type="entry name" value="DNA-BINDING TRANSCRIPTIONAL ACTIVATOR DEVR_DOSR"/>
    <property type="match status" value="1"/>
</dbReference>
<dbReference type="GO" id="GO:0003677">
    <property type="term" value="F:DNA binding"/>
    <property type="evidence" value="ECO:0007669"/>
    <property type="project" value="UniProtKB-KW"/>
</dbReference>
<dbReference type="InterPro" id="IPR003018">
    <property type="entry name" value="GAF"/>
</dbReference>
<evidence type="ECO:0000259" key="5">
    <source>
        <dbReference type="PROSITE" id="PS50043"/>
    </source>
</evidence>
<dbReference type="InterPro" id="IPR016032">
    <property type="entry name" value="Sig_transdc_resp-reg_C-effctor"/>
</dbReference>
<evidence type="ECO:0000256" key="2">
    <source>
        <dbReference type="ARBA" id="ARBA00023125"/>
    </source>
</evidence>
<keyword evidence="4" id="KW-0175">Coiled coil</keyword>
<dbReference type="AlphaFoldDB" id="A0A1I0SK40"/>
<dbReference type="InterPro" id="IPR000792">
    <property type="entry name" value="Tscrpt_reg_LuxR_C"/>
</dbReference>
<dbReference type="CDD" id="cd06170">
    <property type="entry name" value="LuxR_C_like"/>
    <property type="match status" value="1"/>
</dbReference>
<evidence type="ECO:0000313" key="6">
    <source>
        <dbReference type="EMBL" id="SFA39868.1"/>
    </source>
</evidence>
<sequence>MIASTSTRMDTAVARLREATGVSLAFGGTVGASRKLSLAHFCGRSVGALDGVTLDPGQGLGGRVLQIGRTVSVDDYTTTSVISHRYDAIIAAEGLRAMIAAPVVVNERHVGVLYGANHRVGIIGGRVLDALSDEARRVGQELAVDEERARSDRLREDIRSAYANLRMLAARVDDPAVKAALDRAGADLAGAVVGGVEPDSSCSLTARELDVVALVATGKSNAAVADSLGLTVGTVKSYMKSIMVKLGATTRMEAATSARRAGLLP</sequence>
<dbReference type="EMBL" id="FOJN01000001">
    <property type="protein sequence ID" value="SFA39868.1"/>
    <property type="molecule type" value="Genomic_DNA"/>
</dbReference>
<dbReference type="GO" id="GO:0006355">
    <property type="term" value="P:regulation of DNA-templated transcription"/>
    <property type="evidence" value="ECO:0007669"/>
    <property type="project" value="InterPro"/>
</dbReference>
<keyword evidence="3" id="KW-0804">Transcription</keyword>
<dbReference type="PROSITE" id="PS00622">
    <property type="entry name" value="HTH_LUXR_1"/>
    <property type="match status" value="1"/>
</dbReference>
<dbReference type="Gene3D" id="1.10.10.10">
    <property type="entry name" value="Winged helix-like DNA-binding domain superfamily/Winged helix DNA-binding domain"/>
    <property type="match status" value="1"/>
</dbReference>
<dbReference type="Proteomes" id="UP000182054">
    <property type="component" value="Unassembled WGS sequence"/>
</dbReference>
<dbReference type="SUPFAM" id="SSF46894">
    <property type="entry name" value="C-terminal effector domain of the bipartite response regulators"/>
    <property type="match status" value="1"/>
</dbReference>
<dbReference type="SMART" id="SM00421">
    <property type="entry name" value="HTH_LUXR"/>
    <property type="match status" value="1"/>
</dbReference>
<dbReference type="InterPro" id="IPR029016">
    <property type="entry name" value="GAF-like_dom_sf"/>
</dbReference>
<dbReference type="Pfam" id="PF00196">
    <property type="entry name" value="GerE"/>
    <property type="match status" value="1"/>
</dbReference>
<proteinExistence type="predicted"/>
<feature type="coiled-coil region" evidence="4">
    <location>
        <begin position="128"/>
        <end position="164"/>
    </location>
</feature>
<dbReference type="Gene3D" id="3.30.450.40">
    <property type="match status" value="1"/>
</dbReference>
<dbReference type="OrthoDB" id="4069167at2"/>
<dbReference type="Pfam" id="PF01590">
    <property type="entry name" value="GAF"/>
    <property type="match status" value="1"/>
</dbReference>
<accession>A0A1I0SK40</accession>
<keyword evidence="2" id="KW-0238">DNA-binding</keyword>
<dbReference type="GeneID" id="85484434"/>
<dbReference type="SUPFAM" id="SSF55781">
    <property type="entry name" value="GAF domain-like"/>
    <property type="match status" value="1"/>
</dbReference>
<organism evidence="6 7">
    <name type="scientific">Rhodococcoides kroppenstedtii</name>
    <dbReference type="NCBI Taxonomy" id="293050"/>
    <lineage>
        <taxon>Bacteria</taxon>
        <taxon>Bacillati</taxon>
        <taxon>Actinomycetota</taxon>
        <taxon>Actinomycetes</taxon>
        <taxon>Mycobacteriales</taxon>
        <taxon>Nocardiaceae</taxon>
        <taxon>Rhodococcoides</taxon>
    </lineage>
</organism>
<feature type="domain" description="HTH luxR-type" evidence="5">
    <location>
        <begin position="197"/>
        <end position="262"/>
    </location>
</feature>
<dbReference type="PANTHER" id="PTHR44688:SF16">
    <property type="entry name" value="DNA-BINDING TRANSCRIPTIONAL ACTIVATOR DEVR_DOSR"/>
    <property type="match status" value="1"/>
</dbReference>
<gene>
    <name evidence="6" type="ORF">SAMN05444374_101375</name>
</gene>